<evidence type="ECO:0000256" key="6">
    <source>
        <dbReference type="ARBA" id="ARBA00023295"/>
    </source>
</evidence>
<sequence length="758" mass="79810">MIVFRPAWLTLCALLAVAPASAAPSGSDRAEELLGRMTLEEKAGQLNMISALPEDDPKAAEVRDEIAAGRVGSLFNVHGADAARAAQEAAGRSRLGVPLLLAFDAIHGYRTIFPTPLGQAASWDMELIRRAERVTATEAAADGVNVIFAPMLDVTRDARWGRAVEGPGESPWLAARIAEARVKGLEGDDLAAPDATAACAKHLGANGAVEGGRDYTAPDLSRRGLRETYLPPFHAAVEAGAHCMMAAFNAPDGLPTVANAWLLTDVLRREWGFEGPALSDFSAVRELVVHGFARDAEDAAAQAFAAGADVDMQSKAFVRSLPDLVRAGVVPENALDAAVRRVLRLKEALGLFDDPSRGARPGRAEATLFRPEHRAVAQELAEKSAVLLKNDGGVLPFRRDVRKVALIGPIGDSPADTLGPWAGRGEPSETVTLRQGLAQVLGDAVQLSFAAGGAAEASSDADIAAAVEAAHGADAVVLALGERFNQSGEGASRASLDLPGDQAKLARAVLALGKPAVAVVFAGRPLVLTELAAQAPAILYAWQPGSMGGLALARLIMGEVSPTGRLPMTFPRTVGQVPIHHEQRPTGRPATLPPEPYTAGYGDESHEPLYPFGFGLGYTSFSFGAPRLDRDVLRDGETVTAQVEVTNTGARAGETVAQLYLRPRVARVAPPLRQLRGHQRVALAPGESRTVTFSIRAEDFAYWLSDDRFAATAGPVEVMTGPDAADVRTAVFDYRPLRDAELSSGGTRPSPAGSPPDR</sequence>
<accession>A0A7W6D393</accession>
<keyword evidence="11" id="KW-1185">Reference proteome</keyword>
<protein>
    <recommendedName>
        <fullName evidence="3">beta-glucosidase</fullName>
        <ecNumber evidence="3">3.2.1.21</ecNumber>
    </recommendedName>
</protein>
<dbReference type="InterPro" id="IPR013783">
    <property type="entry name" value="Ig-like_fold"/>
</dbReference>
<proteinExistence type="inferred from homology"/>
<dbReference type="EC" id="3.2.1.21" evidence="3"/>
<dbReference type="InterPro" id="IPR036881">
    <property type="entry name" value="Glyco_hydro_3_C_sf"/>
</dbReference>
<evidence type="ECO:0000256" key="5">
    <source>
        <dbReference type="ARBA" id="ARBA00022801"/>
    </source>
</evidence>
<dbReference type="SMART" id="SM01217">
    <property type="entry name" value="Fn3_like"/>
    <property type="match status" value="1"/>
</dbReference>
<dbReference type="InterPro" id="IPR026891">
    <property type="entry name" value="Fn3-like"/>
</dbReference>
<dbReference type="PRINTS" id="PR00133">
    <property type="entry name" value="GLHYDRLASE3"/>
</dbReference>
<dbReference type="InterPro" id="IPR001764">
    <property type="entry name" value="Glyco_hydro_3_N"/>
</dbReference>
<evidence type="ECO:0000256" key="1">
    <source>
        <dbReference type="ARBA" id="ARBA00000448"/>
    </source>
</evidence>
<dbReference type="RefSeq" id="WP_183395594.1">
    <property type="nucleotide sequence ID" value="NZ_JACIDR010000003.1"/>
</dbReference>
<evidence type="ECO:0000259" key="9">
    <source>
        <dbReference type="SMART" id="SM01217"/>
    </source>
</evidence>
<keyword evidence="6 10" id="KW-0326">Glycosidase</keyword>
<dbReference type="Gene3D" id="3.20.20.300">
    <property type="entry name" value="Glycoside hydrolase, family 3, N-terminal domain"/>
    <property type="match status" value="1"/>
</dbReference>
<dbReference type="SUPFAM" id="SSF52279">
    <property type="entry name" value="Beta-D-glucan exohydrolase, C-terminal domain"/>
    <property type="match status" value="1"/>
</dbReference>
<comment type="catalytic activity">
    <reaction evidence="1">
        <text>Hydrolysis of terminal, non-reducing beta-D-glucosyl residues with release of beta-D-glucose.</text>
        <dbReference type="EC" id="3.2.1.21"/>
    </reaction>
</comment>
<dbReference type="Gene3D" id="3.40.50.1700">
    <property type="entry name" value="Glycoside hydrolase family 3 C-terminal domain"/>
    <property type="match status" value="1"/>
</dbReference>
<organism evidence="10 11">
    <name type="scientific">Hansschlegelia beijingensis</name>
    <dbReference type="NCBI Taxonomy" id="1133344"/>
    <lineage>
        <taxon>Bacteria</taxon>
        <taxon>Pseudomonadati</taxon>
        <taxon>Pseudomonadota</taxon>
        <taxon>Alphaproteobacteria</taxon>
        <taxon>Hyphomicrobiales</taxon>
        <taxon>Methylopilaceae</taxon>
        <taxon>Hansschlegelia</taxon>
    </lineage>
</organism>
<evidence type="ECO:0000256" key="4">
    <source>
        <dbReference type="ARBA" id="ARBA00022729"/>
    </source>
</evidence>
<evidence type="ECO:0000256" key="3">
    <source>
        <dbReference type="ARBA" id="ARBA00012744"/>
    </source>
</evidence>
<dbReference type="GO" id="GO:0009251">
    <property type="term" value="P:glucan catabolic process"/>
    <property type="evidence" value="ECO:0007669"/>
    <property type="project" value="TreeGrafter"/>
</dbReference>
<comment type="caution">
    <text evidence="10">The sequence shown here is derived from an EMBL/GenBank/DDBJ whole genome shotgun (WGS) entry which is preliminary data.</text>
</comment>
<feature type="domain" description="Fibronectin type III-like" evidence="9">
    <location>
        <begin position="655"/>
        <end position="724"/>
    </location>
</feature>
<dbReference type="PANTHER" id="PTHR30620">
    <property type="entry name" value="PERIPLASMIC BETA-GLUCOSIDASE-RELATED"/>
    <property type="match status" value="1"/>
</dbReference>
<dbReference type="Pfam" id="PF01915">
    <property type="entry name" value="Glyco_hydro_3_C"/>
    <property type="match status" value="1"/>
</dbReference>
<keyword evidence="5 10" id="KW-0378">Hydrolase</keyword>
<dbReference type="InterPro" id="IPR002772">
    <property type="entry name" value="Glyco_hydro_3_C"/>
</dbReference>
<dbReference type="Pfam" id="PF00933">
    <property type="entry name" value="Glyco_hydro_3"/>
    <property type="match status" value="1"/>
</dbReference>
<feature type="signal peptide" evidence="8">
    <location>
        <begin position="1"/>
        <end position="22"/>
    </location>
</feature>
<comment type="similarity">
    <text evidence="2">Belongs to the glycosyl hydrolase 3 family.</text>
</comment>
<dbReference type="SUPFAM" id="SSF51445">
    <property type="entry name" value="(Trans)glycosidases"/>
    <property type="match status" value="1"/>
</dbReference>
<reference evidence="10 11" key="1">
    <citation type="submission" date="2020-08" db="EMBL/GenBank/DDBJ databases">
        <title>Genomic Encyclopedia of Type Strains, Phase IV (KMG-IV): sequencing the most valuable type-strain genomes for metagenomic binning, comparative biology and taxonomic classification.</title>
        <authorList>
            <person name="Goeker M."/>
        </authorList>
    </citation>
    <scope>NUCLEOTIDE SEQUENCE [LARGE SCALE GENOMIC DNA]</scope>
    <source>
        <strain evidence="10 11">DSM 25481</strain>
    </source>
</reference>
<dbReference type="Proteomes" id="UP000528964">
    <property type="component" value="Unassembled WGS sequence"/>
</dbReference>
<dbReference type="EMBL" id="JACIDR010000003">
    <property type="protein sequence ID" value="MBB3973751.1"/>
    <property type="molecule type" value="Genomic_DNA"/>
</dbReference>
<dbReference type="AlphaFoldDB" id="A0A7W6D393"/>
<feature type="region of interest" description="Disordered" evidence="7">
    <location>
        <begin position="738"/>
        <end position="758"/>
    </location>
</feature>
<feature type="chain" id="PRO_5030811396" description="beta-glucosidase" evidence="8">
    <location>
        <begin position="23"/>
        <end position="758"/>
    </location>
</feature>
<dbReference type="Pfam" id="PF14310">
    <property type="entry name" value="Fn3-like"/>
    <property type="match status" value="1"/>
</dbReference>
<keyword evidence="4 8" id="KW-0732">Signal</keyword>
<dbReference type="GO" id="GO:0008422">
    <property type="term" value="F:beta-glucosidase activity"/>
    <property type="evidence" value="ECO:0007669"/>
    <property type="project" value="UniProtKB-EC"/>
</dbReference>
<evidence type="ECO:0000256" key="8">
    <source>
        <dbReference type="SAM" id="SignalP"/>
    </source>
</evidence>
<evidence type="ECO:0000256" key="2">
    <source>
        <dbReference type="ARBA" id="ARBA00005336"/>
    </source>
</evidence>
<dbReference type="Gene3D" id="2.60.40.10">
    <property type="entry name" value="Immunoglobulins"/>
    <property type="match status" value="1"/>
</dbReference>
<name>A0A7W6D393_9HYPH</name>
<dbReference type="InterPro" id="IPR036962">
    <property type="entry name" value="Glyco_hydro_3_N_sf"/>
</dbReference>
<gene>
    <name evidence="10" type="ORF">GGR24_002421</name>
</gene>
<dbReference type="PANTHER" id="PTHR30620:SF16">
    <property type="entry name" value="LYSOSOMAL BETA GLUCOSIDASE"/>
    <property type="match status" value="1"/>
</dbReference>
<dbReference type="InterPro" id="IPR051915">
    <property type="entry name" value="Cellulose_Degrad_GH3"/>
</dbReference>
<evidence type="ECO:0000313" key="11">
    <source>
        <dbReference type="Proteomes" id="UP000528964"/>
    </source>
</evidence>
<dbReference type="InterPro" id="IPR017853">
    <property type="entry name" value="GH"/>
</dbReference>
<dbReference type="NCBIfam" id="NF011678">
    <property type="entry name" value="PRK15098.1"/>
    <property type="match status" value="1"/>
</dbReference>
<evidence type="ECO:0000256" key="7">
    <source>
        <dbReference type="SAM" id="MobiDB-lite"/>
    </source>
</evidence>
<evidence type="ECO:0000313" key="10">
    <source>
        <dbReference type="EMBL" id="MBB3973751.1"/>
    </source>
</evidence>